<comment type="subcellular location">
    <subcellularLocation>
        <location evidence="2">Cytoplasm</location>
    </subcellularLocation>
    <subcellularLocation>
        <location evidence="1">Nucleus</location>
    </subcellularLocation>
</comment>
<accession>A0A168KUF2</accession>
<keyword evidence="8" id="KW-0539">Nucleus</keyword>
<evidence type="ECO:0000256" key="3">
    <source>
        <dbReference type="ARBA" id="ARBA00006922"/>
    </source>
</evidence>
<name>A0A168KUF2_ABSGL</name>
<dbReference type="EMBL" id="LT550334">
    <property type="protein sequence ID" value="SAL95486.1"/>
    <property type="molecule type" value="Genomic_DNA"/>
</dbReference>
<evidence type="ECO:0000256" key="6">
    <source>
        <dbReference type="ARBA" id="ARBA00023015"/>
    </source>
</evidence>
<dbReference type="InterPro" id="IPR013734">
    <property type="entry name" value="TF_Nrm1/Whi5"/>
</dbReference>
<evidence type="ECO:0000256" key="4">
    <source>
        <dbReference type="ARBA" id="ARBA00022490"/>
    </source>
</evidence>
<sequence>MTNPLYADTPPDITKHLESLKARLGFARFKLRNGWENNTLFDVEYLWKERQRRMVDALPMPRFTQRDILDQWSRQRELKTKKQRIKLTRSLSANTTTAPYPSRSSLDDLSYAIALTEHRSRSETPPMVTAPSSPVQAAAEAMMLFGHHSHDTIIPV</sequence>
<reference evidence="9" key="1">
    <citation type="submission" date="2016-04" db="EMBL/GenBank/DDBJ databases">
        <authorList>
            <person name="Evans L.H."/>
            <person name="Alamgir A."/>
            <person name="Owens N."/>
            <person name="Weber N.D."/>
            <person name="Virtaneva K."/>
            <person name="Barbian K."/>
            <person name="Babar A."/>
            <person name="Rosenke K."/>
        </authorList>
    </citation>
    <scope>NUCLEOTIDE SEQUENCE [LARGE SCALE GENOMIC DNA]</scope>
    <source>
        <strain evidence="9">CBS 101.48</strain>
    </source>
</reference>
<evidence type="ECO:0000256" key="1">
    <source>
        <dbReference type="ARBA" id="ARBA00004123"/>
    </source>
</evidence>
<dbReference type="OrthoDB" id="2359117at2759"/>
<evidence type="ECO:0000313" key="10">
    <source>
        <dbReference type="Proteomes" id="UP000078561"/>
    </source>
</evidence>
<keyword evidence="7" id="KW-0804">Transcription</keyword>
<dbReference type="Proteomes" id="UP000078561">
    <property type="component" value="Unassembled WGS sequence"/>
</dbReference>
<keyword evidence="6" id="KW-0805">Transcription regulation</keyword>
<evidence type="ECO:0000313" key="9">
    <source>
        <dbReference type="EMBL" id="SAL95486.1"/>
    </source>
</evidence>
<proteinExistence type="inferred from homology"/>
<keyword evidence="4" id="KW-0963">Cytoplasm</keyword>
<keyword evidence="10" id="KW-1185">Reference proteome</keyword>
<protein>
    <submittedName>
        <fullName evidence="9">Uncharacterized protein</fullName>
    </submittedName>
</protein>
<dbReference type="GO" id="GO:0005634">
    <property type="term" value="C:nucleus"/>
    <property type="evidence" value="ECO:0007669"/>
    <property type="project" value="UniProtKB-SubCell"/>
</dbReference>
<dbReference type="InParanoid" id="A0A168KUF2"/>
<organism evidence="9">
    <name type="scientific">Absidia glauca</name>
    <name type="common">Pin mould</name>
    <dbReference type="NCBI Taxonomy" id="4829"/>
    <lineage>
        <taxon>Eukaryota</taxon>
        <taxon>Fungi</taxon>
        <taxon>Fungi incertae sedis</taxon>
        <taxon>Mucoromycota</taxon>
        <taxon>Mucoromycotina</taxon>
        <taxon>Mucoromycetes</taxon>
        <taxon>Mucorales</taxon>
        <taxon>Cunninghamellaceae</taxon>
        <taxon>Absidia</taxon>
    </lineage>
</organism>
<dbReference type="Pfam" id="PF08528">
    <property type="entry name" value="Whi5"/>
    <property type="match status" value="1"/>
</dbReference>
<keyword evidence="5" id="KW-0678">Repressor</keyword>
<evidence type="ECO:0000256" key="8">
    <source>
        <dbReference type="ARBA" id="ARBA00023242"/>
    </source>
</evidence>
<comment type="similarity">
    <text evidence="3">Belongs to the WHI5/NRM1 family.</text>
</comment>
<evidence type="ECO:0000256" key="2">
    <source>
        <dbReference type="ARBA" id="ARBA00004496"/>
    </source>
</evidence>
<evidence type="ECO:0000256" key="5">
    <source>
        <dbReference type="ARBA" id="ARBA00022491"/>
    </source>
</evidence>
<evidence type="ECO:0000256" key="7">
    <source>
        <dbReference type="ARBA" id="ARBA00023163"/>
    </source>
</evidence>
<gene>
    <name evidence="9" type="primary">ABSGL_00815.1 scaffold 958</name>
</gene>
<dbReference type="GO" id="GO:0005737">
    <property type="term" value="C:cytoplasm"/>
    <property type="evidence" value="ECO:0007669"/>
    <property type="project" value="UniProtKB-SubCell"/>
</dbReference>
<dbReference type="AlphaFoldDB" id="A0A168KUF2"/>